<sequence length="348" mass="37079">MSDREHGPQHPGDACAGARLHIVTGKGGTGKTTIAAALARALAADGGRVLLVEVEGRQGVATLLGSPPLPYEEREMLSAPGGGRVFVLAADAEAALLEYLEMFYGMRRAGQALTRLGAVDFATTIAPGLRDVLLTGKATEAVRRRHGARRRPSDAPPTAPFHYDAVVMDAPPTGRISQFLNVNSEVAGLARVGPIRNHADKVMEVIRSDRTRVHFVTLLEEMPAQETRDGIAEISALGLRAGMVLVNMVRPPLLDDASLNAAANGDLDLEALAAGLKEAQVEHPRELAVSLADEVRGHALRVGLERRVRADLEDLGRPLLELPLLTGGVDRAALDGLTRHLVEQGVRR</sequence>
<evidence type="ECO:0000313" key="2">
    <source>
        <dbReference type="EMBL" id="MEE2039756.1"/>
    </source>
</evidence>
<dbReference type="InterPro" id="IPR002586">
    <property type="entry name" value="CobQ/CobB/MinD/ParA_Nub-bd_dom"/>
</dbReference>
<dbReference type="RefSeq" id="WP_330093516.1">
    <property type="nucleotide sequence ID" value="NZ_JAUZMY010000022.1"/>
</dbReference>
<dbReference type="Pfam" id="PF01656">
    <property type="entry name" value="CbiA"/>
    <property type="match status" value="1"/>
</dbReference>
<protein>
    <submittedName>
        <fullName evidence="2">ArsA-related P-loop ATPase</fullName>
    </submittedName>
</protein>
<dbReference type="EMBL" id="JAUZMY010000022">
    <property type="protein sequence ID" value="MEE2039756.1"/>
    <property type="molecule type" value="Genomic_DNA"/>
</dbReference>
<feature type="domain" description="CobQ/CobB/MinD/ParA nucleotide binding" evidence="1">
    <location>
        <begin position="22"/>
        <end position="56"/>
    </location>
</feature>
<organism evidence="2 3">
    <name type="scientific">Nocardiopsis codii</name>
    <dbReference type="NCBI Taxonomy" id="3065942"/>
    <lineage>
        <taxon>Bacteria</taxon>
        <taxon>Bacillati</taxon>
        <taxon>Actinomycetota</taxon>
        <taxon>Actinomycetes</taxon>
        <taxon>Streptosporangiales</taxon>
        <taxon>Nocardiopsidaceae</taxon>
        <taxon>Nocardiopsis</taxon>
    </lineage>
</organism>
<reference evidence="2 3" key="1">
    <citation type="submission" date="2023-08" db="EMBL/GenBank/DDBJ databases">
        <authorList>
            <person name="Girao M."/>
            <person name="Carvalho M.F."/>
        </authorList>
    </citation>
    <scope>NUCLEOTIDE SEQUENCE [LARGE SCALE GENOMIC DNA]</scope>
    <source>
        <strain evidence="2 3">CT-R113</strain>
    </source>
</reference>
<gene>
    <name evidence="2" type="ORF">Q8791_21285</name>
</gene>
<accession>A0ABU7KC04</accession>
<name>A0ABU7KC04_9ACTN</name>
<proteinExistence type="predicted"/>
<dbReference type="PANTHER" id="PTHR10803:SF31">
    <property type="entry name" value="ATPASE RV3679-RELATED"/>
    <property type="match status" value="1"/>
</dbReference>
<evidence type="ECO:0000259" key="1">
    <source>
        <dbReference type="Pfam" id="PF01656"/>
    </source>
</evidence>
<keyword evidence="3" id="KW-1185">Reference proteome</keyword>
<dbReference type="InterPro" id="IPR016300">
    <property type="entry name" value="ATPase_ArsA/GET3"/>
</dbReference>
<dbReference type="SUPFAM" id="SSF52540">
    <property type="entry name" value="P-loop containing nucleoside triphosphate hydrolases"/>
    <property type="match status" value="1"/>
</dbReference>
<evidence type="ECO:0000313" key="3">
    <source>
        <dbReference type="Proteomes" id="UP001356095"/>
    </source>
</evidence>
<dbReference type="InterPro" id="IPR027417">
    <property type="entry name" value="P-loop_NTPase"/>
</dbReference>
<dbReference type="Proteomes" id="UP001356095">
    <property type="component" value="Unassembled WGS sequence"/>
</dbReference>
<dbReference type="PANTHER" id="PTHR10803">
    <property type="entry name" value="ARSENICAL PUMP-DRIVING ATPASE ARSENITE-TRANSLOCATING ATPASE"/>
    <property type="match status" value="1"/>
</dbReference>
<comment type="caution">
    <text evidence="2">The sequence shown here is derived from an EMBL/GenBank/DDBJ whole genome shotgun (WGS) entry which is preliminary data.</text>
</comment>
<dbReference type="Gene3D" id="3.40.50.300">
    <property type="entry name" value="P-loop containing nucleotide triphosphate hydrolases"/>
    <property type="match status" value="1"/>
</dbReference>